<accession>W9RPP1</accession>
<dbReference type="AlphaFoldDB" id="W9RPP1"/>
<dbReference type="EMBL" id="KE344917">
    <property type="protein sequence ID" value="EXB86571.1"/>
    <property type="molecule type" value="Genomic_DNA"/>
</dbReference>
<evidence type="ECO:0000313" key="1">
    <source>
        <dbReference type="EMBL" id="EXB86571.1"/>
    </source>
</evidence>
<keyword evidence="2" id="KW-1185">Reference proteome</keyword>
<evidence type="ECO:0000313" key="2">
    <source>
        <dbReference type="Proteomes" id="UP000030645"/>
    </source>
</evidence>
<reference evidence="2" key="1">
    <citation type="submission" date="2013-01" db="EMBL/GenBank/DDBJ databases">
        <title>Draft Genome Sequence of a Mulberry Tree, Morus notabilis C.K. Schneid.</title>
        <authorList>
            <person name="He N."/>
            <person name="Zhao S."/>
        </authorList>
    </citation>
    <scope>NUCLEOTIDE SEQUENCE</scope>
</reference>
<proteinExistence type="predicted"/>
<gene>
    <name evidence="1" type="ORF">L484_010635</name>
</gene>
<protein>
    <submittedName>
        <fullName evidence="1">Uncharacterized protein</fullName>
    </submittedName>
</protein>
<organism evidence="1 2">
    <name type="scientific">Morus notabilis</name>
    <dbReference type="NCBI Taxonomy" id="981085"/>
    <lineage>
        <taxon>Eukaryota</taxon>
        <taxon>Viridiplantae</taxon>
        <taxon>Streptophyta</taxon>
        <taxon>Embryophyta</taxon>
        <taxon>Tracheophyta</taxon>
        <taxon>Spermatophyta</taxon>
        <taxon>Magnoliopsida</taxon>
        <taxon>eudicotyledons</taxon>
        <taxon>Gunneridae</taxon>
        <taxon>Pentapetalae</taxon>
        <taxon>rosids</taxon>
        <taxon>fabids</taxon>
        <taxon>Rosales</taxon>
        <taxon>Moraceae</taxon>
        <taxon>Moreae</taxon>
        <taxon>Morus</taxon>
    </lineage>
</organism>
<name>W9RPP1_9ROSA</name>
<dbReference type="Proteomes" id="UP000030645">
    <property type="component" value="Unassembled WGS sequence"/>
</dbReference>
<sequence>MANTSVADDHGSDDHVRALLEMAKELKTNIQANDKKIQDLRNRKGGDKSYRKKIDESLASDIEELYKAQEVLKRSFYHLDKYFVVADEHGNLALSEEGHKEKELILTLKVKVESLKKDQKVLNEKLEGFLSIIEVSSDDDDEAESTNRYDMSSWRFRLPEGSRLSLSAESSLVEMTISEKIDHLTPILLSKKLKLINYYYLQQGGAEDGFSSSMSLNSELQHNYSWLRKTRERHLGNEEGIGGDSDQFEAKDTDEMGKKIRRLIRKRRKEMESARNSGKKKSFMEWMIADKDTEGWTILKVIHTRARLLGIFLSHHVCDCLFVVVESGDLFSTFRDHLKGIIKLLDKLGKTVVIRRVNSVVEAAEDYLSTRREAGIPPVDSAMYYRANQAQKEKMDCVLDMFLTEVLCLESILSYPSLSAEEYLSRTDKELKISLNALEVCEKEVEKIRLEMVFFKAIHNYLFDKKWEDLLTDEFQSMVESKIAEAWGSLEKGYKPN</sequence>